<dbReference type="InterPro" id="IPR004761">
    <property type="entry name" value="Spore_GerAB"/>
</dbReference>
<evidence type="ECO:0000313" key="10">
    <source>
        <dbReference type="Proteomes" id="UP000677918"/>
    </source>
</evidence>
<keyword evidence="7 8" id="KW-0472">Membrane</keyword>
<evidence type="ECO:0000256" key="3">
    <source>
        <dbReference type="ARBA" id="ARBA00022448"/>
    </source>
</evidence>
<evidence type="ECO:0000256" key="5">
    <source>
        <dbReference type="ARBA" id="ARBA00022692"/>
    </source>
</evidence>
<organism evidence="9 10">
    <name type="scientific">Xylanibacillus composti</name>
    <dbReference type="NCBI Taxonomy" id="1572762"/>
    <lineage>
        <taxon>Bacteria</taxon>
        <taxon>Bacillati</taxon>
        <taxon>Bacillota</taxon>
        <taxon>Bacilli</taxon>
        <taxon>Bacillales</taxon>
        <taxon>Paenibacillaceae</taxon>
        <taxon>Xylanibacillus</taxon>
    </lineage>
</organism>
<name>A0A8J4M2R8_9BACL</name>
<dbReference type="AlphaFoldDB" id="A0A8J4M2R8"/>
<sequence length="430" mass="47310">MRTERISIRQFAWMVTVLLVGTSLFTLTRQLPRIASQDAWLSYILPAIYAFAVAALFSMLAARYPGKNIFEIAREAAGRWAGGALNGLLIAHFLLIAIRDLKLIAFFSQSTLLGATPIEIILFLLVLATVYYASLSIEDHARVIELIFPFMVLFTLITPFLLTGDMNLSRLEPFLVVHPGRLGMSSLIQAASFGDLLIMGAFLHTLARASAIHVALRKGILISTILLTAILLLIINVLGEDLASDLTYPAFTMIEQLQLTDFLDRLEIFILFVWVPFATMKSVLTFAAILYGLSSFFGHRSMNRFHIPLGLLLLFASYFSFDSVIDVFAFSMLPNVLNQAAVQIVLFGILLLAVLFRRTAGSSNDTDHASPGLVRTTALLLAAAAILLPALFLAKTHAWVGDACALGYVCLLLLAFASSYSEVREVKKIE</sequence>
<keyword evidence="5 8" id="KW-0812">Transmembrane</keyword>
<feature type="transmembrane region" description="Helical" evidence="8">
    <location>
        <begin position="219"/>
        <end position="239"/>
    </location>
</feature>
<accession>A0A8J4M2R8</accession>
<feature type="transmembrane region" description="Helical" evidence="8">
    <location>
        <begin position="341"/>
        <end position="360"/>
    </location>
</feature>
<evidence type="ECO:0000256" key="4">
    <source>
        <dbReference type="ARBA" id="ARBA00022544"/>
    </source>
</evidence>
<keyword evidence="6 8" id="KW-1133">Transmembrane helix</keyword>
<feature type="transmembrane region" description="Helical" evidence="8">
    <location>
        <begin position="268"/>
        <end position="293"/>
    </location>
</feature>
<keyword evidence="10" id="KW-1185">Reference proteome</keyword>
<evidence type="ECO:0000256" key="6">
    <source>
        <dbReference type="ARBA" id="ARBA00022989"/>
    </source>
</evidence>
<comment type="similarity">
    <text evidence="2">Belongs to the amino acid-polyamine-organocation (APC) superfamily. Spore germination protein (SGP) (TC 2.A.3.9) family.</text>
</comment>
<keyword evidence="3" id="KW-0813">Transport</keyword>
<dbReference type="Proteomes" id="UP000677918">
    <property type="component" value="Unassembled WGS sequence"/>
</dbReference>
<dbReference type="Pfam" id="PF03845">
    <property type="entry name" value="Spore_permease"/>
    <property type="match status" value="1"/>
</dbReference>
<evidence type="ECO:0000256" key="7">
    <source>
        <dbReference type="ARBA" id="ARBA00023136"/>
    </source>
</evidence>
<evidence type="ECO:0000256" key="8">
    <source>
        <dbReference type="SAM" id="Phobius"/>
    </source>
</evidence>
<reference evidence="9" key="1">
    <citation type="submission" date="2021-04" db="EMBL/GenBank/DDBJ databases">
        <title>Draft genome sequence of Xylanibacillus composti strain K13.</title>
        <authorList>
            <person name="Uke A."/>
            <person name="Chhe C."/>
            <person name="Baramee S."/>
            <person name="Kosugi A."/>
        </authorList>
    </citation>
    <scope>NUCLEOTIDE SEQUENCE</scope>
    <source>
        <strain evidence="9">K13</strain>
    </source>
</reference>
<dbReference type="NCBIfam" id="TIGR00912">
    <property type="entry name" value="2A0309"/>
    <property type="match status" value="1"/>
</dbReference>
<feature type="transmembrane region" description="Helical" evidence="8">
    <location>
        <begin position="143"/>
        <end position="162"/>
    </location>
</feature>
<proteinExistence type="inferred from homology"/>
<dbReference type="GO" id="GO:0009847">
    <property type="term" value="P:spore germination"/>
    <property type="evidence" value="ECO:0007669"/>
    <property type="project" value="InterPro"/>
</dbReference>
<feature type="transmembrane region" description="Helical" evidence="8">
    <location>
        <begin position="372"/>
        <end position="392"/>
    </location>
</feature>
<dbReference type="EMBL" id="BOVK01000025">
    <property type="protein sequence ID" value="GIQ69217.1"/>
    <property type="molecule type" value="Genomic_DNA"/>
</dbReference>
<dbReference type="GO" id="GO:0016020">
    <property type="term" value="C:membrane"/>
    <property type="evidence" value="ECO:0007669"/>
    <property type="project" value="UniProtKB-SubCell"/>
</dbReference>
<protein>
    <submittedName>
        <fullName evidence="9">Germination protein</fullName>
    </submittedName>
</protein>
<dbReference type="RefSeq" id="WP_213412022.1">
    <property type="nucleotide sequence ID" value="NZ_BOVK01000025.1"/>
</dbReference>
<dbReference type="PANTHER" id="PTHR34975:SF2">
    <property type="entry name" value="SPORE GERMINATION PROTEIN A2"/>
    <property type="match status" value="1"/>
</dbReference>
<evidence type="ECO:0000256" key="1">
    <source>
        <dbReference type="ARBA" id="ARBA00004141"/>
    </source>
</evidence>
<feature type="transmembrane region" description="Helical" evidence="8">
    <location>
        <begin position="12"/>
        <end position="31"/>
    </location>
</feature>
<feature type="transmembrane region" description="Helical" evidence="8">
    <location>
        <begin position="182"/>
        <end position="207"/>
    </location>
</feature>
<feature type="transmembrane region" description="Helical" evidence="8">
    <location>
        <begin position="43"/>
        <end position="64"/>
    </location>
</feature>
<comment type="caution">
    <text evidence="9">The sequence shown here is derived from an EMBL/GenBank/DDBJ whole genome shotgun (WGS) entry which is preliminary data.</text>
</comment>
<feature type="transmembrane region" description="Helical" evidence="8">
    <location>
        <begin position="305"/>
        <end position="321"/>
    </location>
</feature>
<comment type="subcellular location">
    <subcellularLocation>
        <location evidence="1">Membrane</location>
        <topology evidence="1">Multi-pass membrane protein</topology>
    </subcellularLocation>
</comment>
<feature type="transmembrane region" description="Helical" evidence="8">
    <location>
        <begin position="104"/>
        <end position="131"/>
    </location>
</feature>
<gene>
    <name evidence="9" type="ORF">XYCOK13_20410</name>
</gene>
<feature type="transmembrane region" description="Helical" evidence="8">
    <location>
        <begin position="76"/>
        <end position="98"/>
    </location>
</feature>
<feature type="transmembrane region" description="Helical" evidence="8">
    <location>
        <begin position="398"/>
        <end position="420"/>
    </location>
</feature>
<dbReference type="Gene3D" id="1.20.1740.10">
    <property type="entry name" value="Amino acid/polyamine transporter I"/>
    <property type="match status" value="1"/>
</dbReference>
<evidence type="ECO:0000256" key="2">
    <source>
        <dbReference type="ARBA" id="ARBA00007998"/>
    </source>
</evidence>
<keyword evidence="4" id="KW-0309">Germination</keyword>
<evidence type="ECO:0000313" key="9">
    <source>
        <dbReference type="EMBL" id="GIQ69217.1"/>
    </source>
</evidence>
<dbReference type="PANTHER" id="PTHR34975">
    <property type="entry name" value="SPORE GERMINATION PROTEIN A2"/>
    <property type="match status" value="1"/>
</dbReference>